<dbReference type="SMART" id="SM00292">
    <property type="entry name" value="BRCT"/>
    <property type="match status" value="3"/>
</dbReference>
<dbReference type="Gene3D" id="3.40.50.10190">
    <property type="entry name" value="BRCT domain"/>
    <property type="match status" value="5"/>
</dbReference>
<feature type="region of interest" description="Disordered" evidence="1">
    <location>
        <begin position="322"/>
        <end position="403"/>
    </location>
</feature>
<dbReference type="PANTHER" id="PTHR47667:SF1">
    <property type="entry name" value="REGULATOR OF TY1 TRANSPOSITION PROTEIN 107"/>
    <property type="match status" value="1"/>
</dbReference>
<dbReference type="EMBL" id="KB446535">
    <property type="protein sequence ID" value="EME49536.1"/>
    <property type="molecule type" value="Genomic_DNA"/>
</dbReference>
<feature type="domain" description="BRCT" evidence="2">
    <location>
        <begin position="212"/>
        <end position="284"/>
    </location>
</feature>
<feature type="domain" description="BRCT" evidence="2">
    <location>
        <begin position="1"/>
        <end position="63"/>
    </location>
</feature>
<dbReference type="InterPro" id="IPR036420">
    <property type="entry name" value="BRCT_dom_sf"/>
</dbReference>
<gene>
    <name evidence="3" type="ORF">DOTSEDRAFT_68347</name>
</gene>
<dbReference type="CDD" id="cd18437">
    <property type="entry name" value="BRCT_BRC1_like_rpt3"/>
    <property type="match status" value="1"/>
</dbReference>
<dbReference type="STRING" id="675120.N1Q1B5"/>
<name>N1Q1B5_DOTSN</name>
<dbReference type="OrthoDB" id="342264at2759"/>
<organism evidence="3 4">
    <name type="scientific">Dothistroma septosporum (strain NZE10 / CBS 128990)</name>
    <name type="common">Red band needle blight fungus</name>
    <name type="synonym">Mycosphaerella pini</name>
    <dbReference type="NCBI Taxonomy" id="675120"/>
    <lineage>
        <taxon>Eukaryota</taxon>
        <taxon>Fungi</taxon>
        <taxon>Dikarya</taxon>
        <taxon>Ascomycota</taxon>
        <taxon>Pezizomycotina</taxon>
        <taxon>Dothideomycetes</taxon>
        <taxon>Dothideomycetidae</taxon>
        <taxon>Mycosphaerellales</taxon>
        <taxon>Mycosphaerellaceae</taxon>
        <taxon>Dothistroma</taxon>
    </lineage>
</organism>
<dbReference type="SUPFAM" id="SSF52113">
    <property type="entry name" value="BRCT domain"/>
    <property type="match status" value="3"/>
</dbReference>
<dbReference type="InterPro" id="IPR001357">
    <property type="entry name" value="BRCT_dom"/>
</dbReference>
<reference evidence="3 4" key="2">
    <citation type="journal article" date="2012" name="PLoS Pathog.">
        <title>Diverse lifestyles and strategies of plant pathogenesis encoded in the genomes of eighteen Dothideomycetes fungi.</title>
        <authorList>
            <person name="Ohm R.A."/>
            <person name="Feau N."/>
            <person name="Henrissat B."/>
            <person name="Schoch C.L."/>
            <person name="Horwitz B.A."/>
            <person name="Barry K.W."/>
            <person name="Condon B.J."/>
            <person name="Copeland A.C."/>
            <person name="Dhillon B."/>
            <person name="Glaser F."/>
            <person name="Hesse C.N."/>
            <person name="Kosti I."/>
            <person name="LaButti K."/>
            <person name="Lindquist E.A."/>
            <person name="Lucas S."/>
            <person name="Salamov A.A."/>
            <person name="Bradshaw R.E."/>
            <person name="Ciuffetti L."/>
            <person name="Hamelin R.C."/>
            <person name="Kema G.H.J."/>
            <person name="Lawrence C."/>
            <person name="Scott J.A."/>
            <person name="Spatafora J.W."/>
            <person name="Turgeon B.G."/>
            <person name="de Wit P.J.G.M."/>
            <person name="Zhong S."/>
            <person name="Goodwin S.B."/>
            <person name="Grigoriev I.V."/>
        </authorList>
    </citation>
    <scope>NUCLEOTIDE SEQUENCE [LARGE SCALE GENOMIC DNA]</scope>
    <source>
        <strain evidence="4">NZE10 / CBS 128990</strain>
    </source>
</reference>
<feature type="region of interest" description="Disordered" evidence="1">
    <location>
        <begin position="441"/>
        <end position="509"/>
    </location>
</feature>
<dbReference type="GO" id="GO:0035361">
    <property type="term" value="C:Cul8-RING ubiquitin ligase complex"/>
    <property type="evidence" value="ECO:0007669"/>
    <property type="project" value="TreeGrafter"/>
</dbReference>
<dbReference type="GO" id="GO:0005634">
    <property type="term" value="C:nucleus"/>
    <property type="evidence" value="ECO:0007669"/>
    <property type="project" value="TreeGrafter"/>
</dbReference>
<evidence type="ECO:0000313" key="3">
    <source>
        <dbReference type="EMBL" id="EME49536.1"/>
    </source>
</evidence>
<dbReference type="eggNOG" id="KOG2043">
    <property type="taxonomic scope" value="Eukaryota"/>
</dbReference>
<dbReference type="Proteomes" id="UP000016933">
    <property type="component" value="Unassembled WGS sequence"/>
</dbReference>
<evidence type="ECO:0000259" key="2">
    <source>
        <dbReference type="PROSITE" id="PS50172"/>
    </source>
</evidence>
<dbReference type="InterPro" id="IPR053036">
    <property type="entry name" value="CellCycle_DNARepair_Reg"/>
</dbReference>
<dbReference type="HOGENOM" id="CLU_002149_2_0_1"/>
<dbReference type="CDD" id="cd18438">
    <property type="entry name" value="BRCT_BRC1_like_rpt4"/>
    <property type="match status" value="1"/>
</dbReference>
<accession>N1Q1B5</accession>
<dbReference type="OMA" id="SWLYHLI"/>
<sequence>MALGGQFSHPLTKLVTHVVTVSLEHPKCIAIKEKGHKCKVVLPHWFDDCFRLGKKINEKPYEFPDPELLRRNNKPHVKAYPSPDIEGAVSPSPTKCPDGSPPTSPSESRKNLNAFMCKGIYLNDDLELSDNLKETIKKLIQYGGGVVVNNADEAHIYIGYFRDGPDYVAASRAGKEVANLAWLYHVINQNKYTSPLNRLFHYPVPRNGVPGFRDMKISLSNYAGDSRNYIENLIRACGAEYTKTMKQDNTHLVTAHKNGEKCEAASEWNIKMVNHLWLEESFARCAMQSCTNPKYTTFPTRTNLGEVTGRTALDMASVEKHFFPKLRSPQKKPAEKPSPAKNIPASSVLADGPVTQDDDWDVPTTIAEGDEMDVDPSEPATTRKPRGRPARFAAATPRVTSVKENATPAVASIGRASKSKALNSIHDSAEDIALYQKEMKRKGGVTHGREHRTSVADMSSPAPNARNSRKRPSDEYEVTAQGSDLSDGETQDARAKQNKKAKHAPSSTLPPVKYRMMVTGDDRWTNNAKKEAADKAVLRGLGVLLTQDPAHVDILVAPRILRTKKFVSALVCAPLVVDTSFLEYALSKKKLQEDPPMLKDKDNEERLGFTLSESLQLAKQNKRKLFANWAVCVTKDVNGGFDTYKEIISLNGGETMMYQGRQKLSLAKPENQAGNDFDYVYLVSGKSEAEMKLWKKFRENATSQGLEAKIVSSDWVLNAAMSQRITLSEKWELG</sequence>
<feature type="region of interest" description="Disordered" evidence="1">
    <location>
        <begin position="73"/>
        <end position="109"/>
    </location>
</feature>
<dbReference type="GO" id="GO:0006302">
    <property type="term" value="P:double-strand break repair"/>
    <property type="evidence" value="ECO:0007669"/>
    <property type="project" value="TreeGrafter"/>
</dbReference>
<dbReference type="Pfam" id="PF12738">
    <property type="entry name" value="PTCB-BRCT"/>
    <property type="match status" value="1"/>
</dbReference>
<dbReference type="FunFam" id="3.40.50.10190:FF:000048">
    <property type="entry name" value="DNA repair protein Rtt107"/>
    <property type="match status" value="1"/>
</dbReference>
<protein>
    <recommendedName>
        <fullName evidence="2">BRCT domain-containing protein</fullName>
    </recommendedName>
</protein>
<evidence type="ECO:0000256" key="1">
    <source>
        <dbReference type="SAM" id="MobiDB-lite"/>
    </source>
</evidence>
<proteinExistence type="predicted"/>
<evidence type="ECO:0000313" key="4">
    <source>
        <dbReference type="Proteomes" id="UP000016933"/>
    </source>
</evidence>
<keyword evidence="4" id="KW-1185">Reference proteome</keyword>
<feature type="domain" description="BRCT" evidence="2">
    <location>
        <begin position="621"/>
        <end position="733"/>
    </location>
</feature>
<reference evidence="4" key="1">
    <citation type="journal article" date="2012" name="PLoS Genet.">
        <title>The genomes of the fungal plant pathogens Cladosporium fulvum and Dothistroma septosporum reveal adaptation to different hosts and lifestyles but also signatures of common ancestry.</title>
        <authorList>
            <person name="de Wit P.J.G.M."/>
            <person name="van der Burgt A."/>
            <person name="Oekmen B."/>
            <person name="Stergiopoulos I."/>
            <person name="Abd-Elsalam K.A."/>
            <person name="Aerts A.L."/>
            <person name="Bahkali A.H."/>
            <person name="Beenen H.G."/>
            <person name="Chettri P."/>
            <person name="Cox M.P."/>
            <person name="Datema E."/>
            <person name="de Vries R.P."/>
            <person name="Dhillon B."/>
            <person name="Ganley A.R."/>
            <person name="Griffiths S.A."/>
            <person name="Guo Y."/>
            <person name="Hamelin R.C."/>
            <person name="Henrissat B."/>
            <person name="Kabir M.S."/>
            <person name="Jashni M.K."/>
            <person name="Kema G."/>
            <person name="Klaubauf S."/>
            <person name="Lapidus A."/>
            <person name="Levasseur A."/>
            <person name="Lindquist E."/>
            <person name="Mehrabi R."/>
            <person name="Ohm R.A."/>
            <person name="Owen T.J."/>
            <person name="Salamov A."/>
            <person name="Schwelm A."/>
            <person name="Schijlen E."/>
            <person name="Sun H."/>
            <person name="van den Burg H.A."/>
            <person name="van Ham R.C.H.J."/>
            <person name="Zhang S."/>
            <person name="Goodwin S.B."/>
            <person name="Grigoriev I.V."/>
            <person name="Collemare J."/>
            <person name="Bradshaw R.E."/>
        </authorList>
    </citation>
    <scope>NUCLEOTIDE SEQUENCE [LARGE SCALE GENOMIC DNA]</scope>
    <source>
        <strain evidence="4">NZE10 / CBS 128990</strain>
    </source>
</reference>
<dbReference type="GO" id="GO:1990683">
    <property type="term" value="P:DNA double-strand break attachment to nuclear envelope"/>
    <property type="evidence" value="ECO:0007669"/>
    <property type="project" value="TreeGrafter"/>
</dbReference>
<dbReference type="PANTHER" id="PTHR47667">
    <property type="entry name" value="REGULATOR OF TY1 TRANSPOSITION PROTEIN 107"/>
    <property type="match status" value="1"/>
</dbReference>
<dbReference type="AlphaFoldDB" id="N1Q1B5"/>
<dbReference type="PROSITE" id="PS50172">
    <property type="entry name" value="BRCT"/>
    <property type="match status" value="3"/>
</dbReference>
<dbReference type="Pfam" id="PF16770">
    <property type="entry name" value="RTT107_BRCT_5"/>
    <property type="match status" value="1"/>
</dbReference>